<gene>
    <name evidence="2" type="ORF">An12g01430</name>
</gene>
<feature type="compositionally biased region" description="Polar residues" evidence="1">
    <location>
        <begin position="158"/>
        <end position="176"/>
    </location>
</feature>
<organism evidence="2">
    <name type="scientific">Aspergillus niger</name>
    <dbReference type="NCBI Taxonomy" id="5061"/>
    <lineage>
        <taxon>Eukaryota</taxon>
        <taxon>Fungi</taxon>
        <taxon>Dikarya</taxon>
        <taxon>Ascomycota</taxon>
        <taxon>Pezizomycotina</taxon>
        <taxon>Eurotiomycetes</taxon>
        <taxon>Eurotiomycetidae</taxon>
        <taxon>Eurotiales</taxon>
        <taxon>Aspergillaceae</taxon>
        <taxon>Aspergillus</taxon>
        <taxon>Aspergillus subgen. Circumdati</taxon>
    </lineage>
</organism>
<reference evidence="2" key="2">
    <citation type="submission" date="2025-08" db="UniProtKB">
        <authorList>
            <consortium name="RefSeq"/>
        </authorList>
    </citation>
    <scope>IDENTIFICATION</scope>
</reference>
<dbReference type="VEuPathDB" id="FungiDB:An12g01430"/>
<accession>A0AAJ8E2Y8</accession>
<feature type="compositionally biased region" description="Basic and acidic residues" evidence="1">
    <location>
        <begin position="87"/>
        <end position="97"/>
    </location>
</feature>
<dbReference type="GeneID" id="84592474"/>
<proteinExistence type="predicted"/>
<feature type="compositionally biased region" description="Gly residues" evidence="1">
    <location>
        <begin position="135"/>
        <end position="144"/>
    </location>
</feature>
<evidence type="ECO:0000256" key="1">
    <source>
        <dbReference type="SAM" id="MobiDB-lite"/>
    </source>
</evidence>
<evidence type="ECO:0000313" key="2">
    <source>
        <dbReference type="RefSeq" id="XP_059605510.1"/>
    </source>
</evidence>
<dbReference type="AlphaFoldDB" id="A0AAJ8E2Y8"/>
<name>A0AAJ8E2Y8_ASPNG</name>
<dbReference type="KEGG" id="ang:An12g01430"/>
<feature type="region of interest" description="Disordered" evidence="1">
    <location>
        <begin position="87"/>
        <end position="116"/>
    </location>
</feature>
<sequence length="183" mass="19653">MAMFQGRALALFPRVLDARSIVPSPVIIRISAAEEDGSPSLCTAGVASTFSDLMTLWYTVNVIIDKPALFHPDTRLEAALFGCPTGERIRTGQHADENTPPEMKKRRPQSSDAGQGRQIAADGLITLRPHPPPGGGLRGGQGRGGAYLRYGLQVKTTEAATISPRLTNQDPPTNGQDYRHPLA</sequence>
<feature type="region of interest" description="Disordered" evidence="1">
    <location>
        <begin position="125"/>
        <end position="144"/>
    </location>
</feature>
<feature type="region of interest" description="Disordered" evidence="1">
    <location>
        <begin position="158"/>
        <end position="183"/>
    </location>
</feature>
<dbReference type="RefSeq" id="XP_059605510.1">
    <property type="nucleotide sequence ID" value="XM_059750691.1"/>
</dbReference>
<reference evidence="2" key="1">
    <citation type="submission" date="2025-02" db="EMBL/GenBank/DDBJ databases">
        <authorList>
            <consortium name="NCBI Genome Project"/>
        </authorList>
    </citation>
    <scope>NUCLEOTIDE SEQUENCE</scope>
</reference>
<protein>
    <submittedName>
        <fullName evidence="2">Uncharacterized protein</fullName>
    </submittedName>
</protein>